<evidence type="ECO:0000256" key="6">
    <source>
        <dbReference type="SAM" id="Phobius"/>
    </source>
</evidence>
<protein>
    <submittedName>
        <fullName evidence="9">Protein NUCLEAR FUSION defective</fullName>
    </submittedName>
</protein>
<accession>A0AAW2XLS4</accession>
<reference evidence="9" key="1">
    <citation type="submission" date="2020-06" db="EMBL/GenBank/DDBJ databases">
        <authorList>
            <person name="Li T."/>
            <person name="Hu X."/>
            <person name="Zhang T."/>
            <person name="Song X."/>
            <person name="Zhang H."/>
            <person name="Dai N."/>
            <person name="Sheng W."/>
            <person name="Hou X."/>
            <person name="Wei L."/>
        </authorList>
    </citation>
    <scope>NUCLEOTIDE SEQUENCE</scope>
    <source>
        <strain evidence="9">KEN1</strain>
        <tissue evidence="9">Leaf</tissue>
    </source>
</reference>
<feature type="transmembrane region" description="Helical" evidence="6">
    <location>
        <begin position="324"/>
        <end position="342"/>
    </location>
</feature>
<comment type="similarity">
    <text evidence="5">Belongs to the major facilitator superfamily. Phosphate:H(+) symporter (TC 2.A.1.9) family.</text>
</comment>
<dbReference type="InterPro" id="IPR036259">
    <property type="entry name" value="MFS_trans_sf"/>
</dbReference>
<dbReference type="GO" id="GO:0016020">
    <property type="term" value="C:membrane"/>
    <property type="evidence" value="ECO:0007669"/>
    <property type="project" value="UniProtKB-SubCell"/>
</dbReference>
<keyword evidence="4 6" id="KW-0472">Membrane</keyword>
<dbReference type="PANTHER" id="PTHR21576:SF78">
    <property type="entry name" value="PROTEIN NUCLEAR FUSION DEFECTIVE 4-LIKE"/>
    <property type="match status" value="1"/>
</dbReference>
<proteinExistence type="inferred from homology"/>
<feature type="transmembrane region" description="Helical" evidence="6">
    <location>
        <begin position="110"/>
        <end position="134"/>
    </location>
</feature>
<feature type="transmembrane region" description="Helical" evidence="6">
    <location>
        <begin position="174"/>
        <end position="193"/>
    </location>
</feature>
<dbReference type="Pfam" id="PF23262">
    <property type="entry name" value="NFD4_C"/>
    <property type="match status" value="1"/>
</dbReference>
<gene>
    <name evidence="9" type="ORF">Slati_0748600</name>
</gene>
<feature type="transmembrane region" description="Helical" evidence="6">
    <location>
        <begin position="79"/>
        <end position="98"/>
    </location>
</feature>
<feature type="transmembrane region" description="Helical" evidence="6">
    <location>
        <begin position="480"/>
        <end position="505"/>
    </location>
</feature>
<evidence type="ECO:0000259" key="7">
    <source>
        <dbReference type="Pfam" id="PF06813"/>
    </source>
</evidence>
<evidence type="ECO:0000256" key="5">
    <source>
        <dbReference type="ARBA" id="ARBA00044504"/>
    </source>
</evidence>
<evidence type="ECO:0000256" key="1">
    <source>
        <dbReference type="ARBA" id="ARBA00004141"/>
    </source>
</evidence>
<comment type="caution">
    <text evidence="9">The sequence shown here is derived from an EMBL/GenBank/DDBJ whole genome shotgun (WGS) entry which is preliminary data.</text>
</comment>
<keyword evidence="2 6" id="KW-0812">Transmembrane</keyword>
<feature type="domain" description="Nodulin-like" evidence="7">
    <location>
        <begin position="13"/>
        <end position="259"/>
    </location>
</feature>
<feature type="transmembrane region" description="Helical" evidence="6">
    <location>
        <begin position="525"/>
        <end position="546"/>
    </location>
</feature>
<dbReference type="Pfam" id="PF06813">
    <property type="entry name" value="Nodulin-like"/>
    <property type="match status" value="1"/>
</dbReference>
<evidence type="ECO:0000313" key="9">
    <source>
        <dbReference type="EMBL" id="KAL0454094.1"/>
    </source>
</evidence>
<dbReference type="SUPFAM" id="SSF103473">
    <property type="entry name" value="MFS general substrate transporter"/>
    <property type="match status" value="1"/>
</dbReference>
<dbReference type="InterPro" id="IPR010658">
    <property type="entry name" value="Nodulin-like"/>
</dbReference>
<name>A0AAW2XLS4_9LAMI</name>
<evidence type="ECO:0000256" key="3">
    <source>
        <dbReference type="ARBA" id="ARBA00022989"/>
    </source>
</evidence>
<dbReference type="CDD" id="cd17354">
    <property type="entry name" value="MFS_Mch1p_like"/>
    <property type="match status" value="1"/>
</dbReference>
<feature type="transmembrane region" description="Helical" evidence="6">
    <location>
        <begin position="146"/>
        <end position="168"/>
    </location>
</feature>
<dbReference type="EMBL" id="JACGWN010000003">
    <property type="protein sequence ID" value="KAL0454094.1"/>
    <property type="molecule type" value="Genomic_DNA"/>
</dbReference>
<evidence type="ECO:0000259" key="8">
    <source>
        <dbReference type="Pfam" id="PF23262"/>
    </source>
</evidence>
<feature type="domain" description="NFD4 C-terminal" evidence="8">
    <location>
        <begin position="421"/>
        <end position="554"/>
    </location>
</feature>
<dbReference type="InterPro" id="IPR056555">
    <property type="entry name" value="NFD4_C"/>
</dbReference>
<comment type="subcellular location">
    <subcellularLocation>
        <location evidence="1">Membrane</location>
        <topology evidence="1">Multi-pass membrane protein</topology>
    </subcellularLocation>
</comment>
<feature type="transmembrane region" description="Helical" evidence="6">
    <location>
        <begin position="392"/>
        <end position="411"/>
    </location>
</feature>
<feature type="transmembrane region" description="Helical" evidence="6">
    <location>
        <begin position="214"/>
        <end position="232"/>
    </location>
</feature>
<sequence>MVFKLSPASPAGKWLGFVTAVWVQAISGNNYTFSNYSDALKSLMGLTQLQLNSLSVAKDVGKAFGLLAGLASDRLSTPVILLIGSIEGFIGYGVQWLVVSRRIQPLPYWAMSIFLCMGGNSTTWMNTAILVTCIRNFRKNRGPVSGILKGYVGLSTAIFTDICSALFADDPAKFLLMLAIVPFVVCLTAIFFLREIPPSSTAAEESDETKYFGVVNVLAVIIALYLLAFDVSGPHGGLFSQVFAAILLVLLASPLSIPIYLAAKSFIRSGSDTVDSEKSVTEPLLAAEAEKKVVAASLAEVAEKRRPVLGEEHTIMEALKTVDFWILFGSFLCGVGTGLAVMNNLGQMGLALGYADVSIFVSLTSIWDSSGGSYPGRFQNTLSMEYTLRRRIPQYFDLLFILAFSSLFGTFPTLKRAGTPRPIWNAASQILMAVGYILMAMAMPGSLYVGSIVVGICYGVRLAITVPTASELFGLKYYGLIYNILILNLPLGSFLFSGLLAGFLYDAQATRTAGGGNTCIGAHCYRLVFVVMAIACVIGFGLDVLLSIRTKSIYGKIYGSRKAKKSSVSNLH</sequence>
<dbReference type="PANTHER" id="PTHR21576">
    <property type="entry name" value="UNCHARACTERIZED NODULIN-LIKE PROTEIN"/>
    <property type="match status" value="1"/>
</dbReference>
<evidence type="ECO:0000256" key="4">
    <source>
        <dbReference type="ARBA" id="ARBA00023136"/>
    </source>
</evidence>
<dbReference type="AlphaFoldDB" id="A0AAW2XLS4"/>
<reference evidence="9" key="2">
    <citation type="journal article" date="2024" name="Plant">
        <title>Genomic evolution and insights into agronomic trait innovations of Sesamum species.</title>
        <authorList>
            <person name="Miao H."/>
            <person name="Wang L."/>
            <person name="Qu L."/>
            <person name="Liu H."/>
            <person name="Sun Y."/>
            <person name="Le M."/>
            <person name="Wang Q."/>
            <person name="Wei S."/>
            <person name="Zheng Y."/>
            <person name="Lin W."/>
            <person name="Duan Y."/>
            <person name="Cao H."/>
            <person name="Xiong S."/>
            <person name="Wang X."/>
            <person name="Wei L."/>
            <person name="Li C."/>
            <person name="Ma Q."/>
            <person name="Ju M."/>
            <person name="Zhao R."/>
            <person name="Li G."/>
            <person name="Mu C."/>
            <person name="Tian Q."/>
            <person name="Mei H."/>
            <person name="Zhang T."/>
            <person name="Gao T."/>
            <person name="Zhang H."/>
        </authorList>
    </citation>
    <scope>NUCLEOTIDE SEQUENCE</scope>
    <source>
        <strain evidence="9">KEN1</strain>
    </source>
</reference>
<organism evidence="9">
    <name type="scientific">Sesamum latifolium</name>
    <dbReference type="NCBI Taxonomy" id="2727402"/>
    <lineage>
        <taxon>Eukaryota</taxon>
        <taxon>Viridiplantae</taxon>
        <taxon>Streptophyta</taxon>
        <taxon>Embryophyta</taxon>
        <taxon>Tracheophyta</taxon>
        <taxon>Spermatophyta</taxon>
        <taxon>Magnoliopsida</taxon>
        <taxon>eudicotyledons</taxon>
        <taxon>Gunneridae</taxon>
        <taxon>Pentapetalae</taxon>
        <taxon>asterids</taxon>
        <taxon>lamiids</taxon>
        <taxon>Lamiales</taxon>
        <taxon>Pedaliaceae</taxon>
        <taxon>Sesamum</taxon>
    </lineage>
</organism>
<feature type="transmembrane region" description="Helical" evidence="6">
    <location>
        <begin position="238"/>
        <end position="261"/>
    </location>
</feature>
<keyword evidence="3 6" id="KW-1133">Transmembrane helix</keyword>
<evidence type="ECO:0000256" key="2">
    <source>
        <dbReference type="ARBA" id="ARBA00022692"/>
    </source>
</evidence>